<name>A0A2N0Z5I9_9BACI</name>
<dbReference type="GO" id="GO:0046872">
    <property type="term" value="F:metal ion binding"/>
    <property type="evidence" value="ECO:0007669"/>
    <property type="project" value="UniProtKB-KW"/>
</dbReference>
<dbReference type="SUPFAM" id="SSF55811">
    <property type="entry name" value="Nudix"/>
    <property type="match status" value="1"/>
</dbReference>
<keyword evidence="5" id="KW-0479">Metal-binding</keyword>
<comment type="caution">
    <text evidence="13">The sequence shown here is derived from an EMBL/GenBank/DDBJ whole genome shotgun (WGS) entry which is preliminary data.</text>
</comment>
<evidence type="ECO:0000256" key="11">
    <source>
        <dbReference type="ARBA" id="ARBA00038905"/>
    </source>
</evidence>
<dbReference type="InterPro" id="IPR000086">
    <property type="entry name" value="NUDIX_hydrolase_dom"/>
</dbReference>
<comment type="similarity">
    <text evidence="2">Belongs to the Nudix hydrolase family.</text>
</comment>
<evidence type="ECO:0000259" key="12">
    <source>
        <dbReference type="PROSITE" id="PS51462"/>
    </source>
</evidence>
<dbReference type="PANTHER" id="PTHR47707:SF1">
    <property type="entry name" value="NUDIX HYDROLASE FAMILY PROTEIN"/>
    <property type="match status" value="1"/>
</dbReference>
<dbReference type="GO" id="GO:0006281">
    <property type="term" value="P:DNA repair"/>
    <property type="evidence" value="ECO:0007669"/>
    <property type="project" value="UniProtKB-KW"/>
</dbReference>
<evidence type="ECO:0000256" key="6">
    <source>
        <dbReference type="ARBA" id="ARBA00022763"/>
    </source>
</evidence>
<keyword evidence="14" id="KW-1185">Reference proteome</keyword>
<dbReference type="InterPro" id="IPR015797">
    <property type="entry name" value="NUDIX_hydrolase-like_dom_sf"/>
</dbReference>
<keyword evidence="8" id="KW-0460">Magnesium</keyword>
<dbReference type="CDD" id="cd03425">
    <property type="entry name" value="NUDIX_MutT_NudA_like"/>
    <property type="match status" value="1"/>
</dbReference>
<dbReference type="GO" id="GO:0035539">
    <property type="term" value="F:8-oxo-7,8-dihydrodeoxyguanosine triphosphate pyrophosphatase activity"/>
    <property type="evidence" value="ECO:0007669"/>
    <property type="project" value="UniProtKB-EC"/>
</dbReference>
<gene>
    <name evidence="13" type="ORF">CWS01_05780</name>
</gene>
<dbReference type="GO" id="GO:0006260">
    <property type="term" value="P:DNA replication"/>
    <property type="evidence" value="ECO:0007669"/>
    <property type="project" value="UniProtKB-KW"/>
</dbReference>
<dbReference type="Proteomes" id="UP000233375">
    <property type="component" value="Unassembled WGS sequence"/>
</dbReference>
<dbReference type="PROSITE" id="PS51462">
    <property type="entry name" value="NUDIX"/>
    <property type="match status" value="1"/>
</dbReference>
<protein>
    <recommendedName>
        <fullName evidence="11">8-oxo-dGTP diphosphatase</fullName>
        <ecNumber evidence="11">3.6.1.55</ecNumber>
    </recommendedName>
</protein>
<keyword evidence="6" id="KW-0227">DNA damage</keyword>
<evidence type="ECO:0000256" key="10">
    <source>
        <dbReference type="ARBA" id="ARBA00035861"/>
    </source>
</evidence>
<dbReference type="Gene3D" id="3.90.79.10">
    <property type="entry name" value="Nucleoside Triphosphate Pyrophosphohydrolase"/>
    <property type="match status" value="1"/>
</dbReference>
<dbReference type="InterPro" id="IPR029119">
    <property type="entry name" value="MutY_C"/>
</dbReference>
<dbReference type="OrthoDB" id="9810648at2"/>
<evidence type="ECO:0000313" key="13">
    <source>
        <dbReference type="EMBL" id="PKG24757.1"/>
    </source>
</evidence>
<dbReference type="Pfam" id="PF14815">
    <property type="entry name" value="NUDIX_4"/>
    <property type="match status" value="1"/>
</dbReference>
<evidence type="ECO:0000256" key="4">
    <source>
        <dbReference type="ARBA" id="ARBA00022705"/>
    </source>
</evidence>
<comment type="cofactor">
    <cofactor evidence="1">
        <name>Mg(2+)</name>
        <dbReference type="ChEBI" id="CHEBI:18420"/>
    </cofactor>
</comment>
<dbReference type="AlphaFoldDB" id="A0A2N0Z5I9"/>
<feature type="domain" description="Nudix hydrolase" evidence="12">
    <location>
        <begin position="2"/>
        <end position="128"/>
    </location>
</feature>
<evidence type="ECO:0000313" key="14">
    <source>
        <dbReference type="Proteomes" id="UP000233375"/>
    </source>
</evidence>
<evidence type="ECO:0000256" key="3">
    <source>
        <dbReference type="ARBA" id="ARBA00022457"/>
    </source>
</evidence>
<organism evidence="13 14">
    <name type="scientific">Niallia nealsonii</name>
    <dbReference type="NCBI Taxonomy" id="115979"/>
    <lineage>
        <taxon>Bacteria</taxon>
        <taxon>Bacillati</taxon>
        <taxon>Bacillota</taxon>
        <taxon>Bacilli</taxon>
        <taxon>Bacillales</taxon>
        <taxon>Bacillaceae</taxon>
        <taxon>Niallia</taxon>
    </lineage>
</organism>
<keyword evidence="4" id="KW-0235">DNA replication</keyword>
<dbReference type="EMBL" id="PISE01000011">
    <property type="protein sequence ID" value="PKG24757.1"/>
    <property type="molecule type" value="Genomic_DNA"/>
</dbReference>
<dbReference type="RefSeq" id="WP_101176234.1">
    <property type="nucleotide sequence ID" value="NZ_PISE01000011.1"/>
</dbReference>
<dbReference type="EC" id="3.6.1.55" evidence="11"/>
<keyword evidence="3" id="KW-0515">Mutator protein</keyword>
<dbReference type="InterPro" id="IPR047127">
    <property type="entry name" value="MutT-like"/>
</dbReference>
<keyword evidence="7" id="KW-0378">Hydrolase</keyword>
<evidence type="ECO:0000256" key="2">
    <source>
        <dbReference type="ARBA" id="ARBA00005582"/>
    </source>
</evidence>
<dbReference type="GO" id="GO:0008413">
    <property type="term" value="F:8-oxo-7,8-dihydroguanosine triphosphate pyrophosphatase activity"/>
    <property type="evidence" value="ECO:0007669"/>
    <property type="project" value="TreeGrafter"/>
</dbReference>
<dbReference type="GO" id="GO:0044715">
    <property type="term" value="F:8-oxo-dGDP phosphatase activity"/>
    <property type="evidence" value="ECO:0007669"/>
    <property type="project" value="TreeGrafter"/>
</dbReference>
<evidence type="ECO:0000256" key="8">
    <source>
        <dbReference type="ARBA" id="ARBA00022842"/>
    </source>
</evidence>
<sequence>MKKVINVVAAIIENKQNEILCALRSPQMSLPNRWEFPGGKVEKGEDIFSALKREILEELDCQIKATELFHENTHEYDRFIITLICIKANIIEGTPTASEHSKLVWLKRENLDSLKWAPADIPAVTTLINE</sequence>
<evidence type="ECO:0000256" key="5">
    <source>
        <dbReference type="ARBA" id="ARBA00022723"/>
    </source>
</evidence>
<keyword evidence="9" id="KW-0234">DNA repair</keyword>
<reference evidence="13 14" key="1">
    <citation type="journal article" date="2003" name="Int. J. Syst. Evol. Microbiol.">
        <title>Bacillus nealsonii sp. nov., isolated from a spacecraft-assembly facility, whose spores are gamma-radiation resistant.</title>
        <authorList>
            <person name="Venkateswaran K."/>
            <person name="Kempf M."/>
            <person name="Chen F."/>
            <person name="Satomi M."/>
            <person name="Nicholson W."/>
            <person name="Kern R."/>
        </authorList>
    </citation>
    <scope>NUCLEOTIDE SEQUENCE [LARGE SCALE GENOMIC DNA]</scope>
    <source>
        <strain evidence="13 14">FO-92</strain>
    </source>
</reference>
<evidence type="ECO:0000256" key="1">
    <source>
        <dbReference type="ARBA" id="ARBA00001946"/>
    </source>
</evidence>
<evidence type="ECO:0000256" key="9">
    <source>
        <dbReference type="ARBA" id="ARBA00023204"/>
    </source>
</evidence>
<dbReference type="GO" id="GO:0044716">
    <property type="term" value="F:8-oxo-GDP phosphatase activity"/>
    <property type="evidence" value="ECO:0007669"/>
    <property type="project" value="TreeGrafter"/>
</dbReference>
<evidence type="ECO:0000256" key="7">
    <source>
        <dbReference type="ARBA" id="ARBA00022801"/>
    </source>
</evidence>
<comment type="catalytic activity">
    <reaction evidence="10">
        <text>8-oxo-dGTP + H2O = 8-oxo-dGMP + diphosphate + H(+)</text>
        <dbReference type="Rhea" id="RHEA:31575"/>
        <dbReference type="ChEBI" id="CHEBI:15377"/>
        <dbReference type="ChEBI" id="CHEBI:15378"/>
        <dbReference type="ChEBI" id="CHEBI:33019"/>
        <dbReference type="ChEBI" id="CHEBI:63224"/>
        <dbReference type="ChEBI" id="CHEBI:77896"/>
        <dbReference type="EC" id="3.6.1.55"/>
    </reaction>
</comment>
<proteinExistence type="inferred from homology"/>
<accession>A0A2N0Z5I9</accession>
<dbReference type="PANTHER" id="PTHR47707">
    <property type="entry name" value="8-OXO-DGTP DIPHOSPHATASE"/>
    <property type="match status" value="1"/>
</dbReference>